<evidence type="ECO:0000313" key="3">
    <source>
        <dbReference type="EMBL" id="SHM77317.1"/>
    </source>
</evidence>
<dbReference type="PANTHER" id="PTHR35333">
    <property type="entry name" value="BETA-LACTAMASE"/>
    <property type="match status" value="1"/>
</dbReference>
<dbReference type="RefSeq" id="WP_084543369.1">
    <property type="nucleotide sequence ID" value="NZ_FRCZ01000001.1"/>
</dbReference>
<keyword evidence="3" id="KW-0645">Protease</keyword>
<organism evidence="3 4">
    <name type="scientific">Gracilibacillus kekensis</name>
    <dbReference type="NCBI Taxonomy" id="1027249"/>
    <lineage>
        <taxon>Bacteria</taxon>
        <taxon>Bacillati</taxon>
        <taxon>Bacillota</taxon>
        <taxon>Bacilli</taxon>
        <taxon>Bacillales</taxon>
        <taxon>Bacillaceae</taxon>
        <taxon>Gracilibacillus</taxon>
    </lineage>
</organism>
<dbReference type="PANTHER" id="PTHR35333:SF3">
    <property type="entry name" value="BETA-LACTAMASE-TYPE TRANSPEPTIDASE FOLD CONTAINING PROTEIN"/>
    <property type="match status" value="1"/>
</dbReference>
<dbReference type="InterPro" id="IPR045155">
    <property type="entry name" value="Beta-lactam_cat"/>
</dbReference>
<accession>A0A1M7LGQ9</accession>
<dbReference type="SUPFAM" id="SSF56601">
    <property type="entry name" value="beta-lactamase/transpeptidase-like"/>
    <property type="match status" value="1"/>
</dbReference>
<evidence type="ECO:0000313" key="4">
    <source>
        <dbReference type="Proteomes" id="UP000184184"/>
    </source>
</evidence>
<feature type="domain" description="Beta-lactamase class A catalytic" evidence="2">
    <location>
        <begin position="123"/>
        <end position="398"/>
    </location>
</feature>
<reference evidence="3 4" key="1">
    <citation type="submission" date="2016-11" db="EMBL/GenBank/DDBJ databases">
        <authorList>
            <person name="Jaros S."/>
            <person name="Januszkiewicz K."/>
            <person name="Wedrychowicz H."/>
        </authorList>
    </citation>
    <scope>NUCLEOTIDE SEQUENCE [LARGE SCALE GENOMIC DNA]</scope>
    <source>
        <strain evidence="3 4">CGMCC 1.10681</strain>
    </source>
</reference>
<sequence>MYPFLWIVFAGFILLSTLPLLSAKNRTKWKITQAIVVTATIILVILAIELLQIPPLVPLILVVIVSFLTDKSTYTKAGLIITGVVLLLLAAGAYYLFHDDPDYVQKYIDNNPQQASIQINVNGETVVSQQANVKRPLASVVKTVIAIEYANQVTEGTIDPDQQIPLSELEKYYLENTDGGAHPAWLDDMRVTEQIVNGEISLHQVAKGMIHYSSNANTDFLIEKLGAESINRVIETLELDNHDPVYPLVSALLTSVYLNHQHDGNLSDQELEDMLQAMSLEEYRELVWQIHDELKQGESDFFDETVSVPMDLQKVWSDRLPNATVEDYGKVMQAISNNTATVPEGEEILRDIMEWPMEIHQSNREKYAHFGAKGGSTAFIINQALYVEDNNGKKVELILFTEGFNLIERMKINQNINAYMKEILAEYIET</sequence>
<dbReference type="STRING" id="1027249.SAMN05216179_1071"/>
<keyword evidence="1" id="KW-0812">Transmembrane</keyword>
<dbReference type="GO" id="GO:0004180">
    <property type="term" value="F:carboxypeptidase activity"/>
    <property type="evidence" value="ECO:0007669"/>
    <property type="project" value="UniProtKB-KW"/>
</dbReference>
<evidence type="ECO:0000256" key="1">
    <source>
        <dbReference type="SAM" id="Phobius"/>
    </source>
</evidence>
<keyword evidence="1" id="KW-0472">Membrane</keyword>
<evidence type="ECO:0000259" key="2">
    <source>
        <dbReference type="Pfam" id="PF13354"/>
    </source>
</evidence>
<dbReference type="Proteomes" id="UP000184184">
    <property type="component" value="Unassembled WGS sequence"/>
</dbReference>
<protein>
    <submittedName>
        <fullName evidence="3">D-alanyl-D-alanine carboxypeptidase</fullName>
    </submittedName>
</protein>
<dbReference type="Gene3D" id="3.40.710.10">
    <property type="entry name" value="DD-peptidase/beta-lactamase superfamily"/>
    <property type="match status" value="1"/>
</dbReference>
<dbReference type="GO" id="GO:0008800">
    <property type="term" value="F:beta-lactamase activity"/>
    <property type="evidence" value="ECO:0007669"/>
    <property type="project" value="InterPro"/>
</dbReference>
<keyword evidence="4" id="KW-1185">Reference proteome</keyword>
<dbReference type="InterPro" id="IPR012338">
    <property type="entry name" value="Beta-lactam/transpept-like"/>
</dbReference>
<dbReference type="Pfam" id="PF13354">
    <property type="entry name" value="Beta-lactamase2"/>
    <property type="match status" value="1"/>
</dbReference>
<dbReference type="InterPro" id="IPR000871">
    <property type="entry name" value="Beta-lactam_class-A"/>
</dbReference>
<dbReference type="GO" id="GO:0030655">
    <property type="term" value="P:beta-lactam antibiotic catabolic process"/>
    <property type="evidence" value="ECO:0007669"/>
    <property type="project" value="InterPro"/>
</dbReference>
<name>A0A1M7LGQ9_9BACI</name>
<proteinExistence type="predicted"/>
<dbReference type="EMBL" id="FRCZ01000001">
    <property type="protein sequence ID" value="SHM77317.1"/>
    <property type="molecule type" value="Genomic_DNA"/>
</dbReference>
<feature type="transmembrane region" description="Helical" evidence="1">
    <location>
        <begin position="33"/>
        <end position="65"/>
    </location>
</feature>
<dbReference type="AlphaFoldDB" id="A0A1M7LGQ9"/>
<keyword evidence="1" id="KW-1133">Transmembrane helix</keyword>
<keyword evidence="3" id="KW-0378">Hydrolase</keyword>
<feature type="transmembrane region" description="Helical" evidence="1">
    <location>
        <begin position="77"/>
        <end position="97"/>
    </location>
</feature>
<dbReference type="OrthoDB" id="975092at2"/>
<dbReference type="GO" id="GO:0046677">
    <property type="term" value="P:response to antibiotic"/>
    <property type="evidence" value="ECO:0007669"/>
    <property type="project" value="InterPro"/>
</dbReference>
<keyword evidence="3" id="KW-0121">Carboxypeptidase</keyword>
<gene>
    <name evidence="3" type="ORF">SAMN05216179_1071</name>
</gene>